<protein>
    <submittedName>
        <fullName evidence="3">Uncharacterized protein</fullName>
    </submittedName>
</protein>
<evidence type="ECO:0000256" key="1">
    <source>
        <dbReference type="SAM" id="MobiDB-lite"/>
    </source>
</evidence>
<keyword evidence="2" id="KW-0812">Transmembrane</keyword>
<name>A0A1I6HH30_9EURY</name>
<keyword evidence="4" id="KW-1185">Reference proteome</keyword>
<keyword evidence="2" id="KW-0472">Membrane</keyword>
<dbReference type="InterPro" id="IPR045919">
    <property type="entry name" value="DUF6338"/>
</dbReference>
<dbReference type="EMBL" id="FOYT01000002">
    <property type="protein sequence ID" value="SFR53792.1"/>
    <property type="molecule type" value="Genomic_DNA"/>
</dbReference>
<dbReference type="Proteomes" id="UP000198531">
    <property type="component" value="Unassembled WGS sequence"/>
</dbReference>
<proteinExistence type="predicted"/>
<evidence type="ECO:0000313" key="4">
    <source>
        <dbReference type="Proteomes" id="UP000198531"/>
    </source>
</evidence>
<feature type="region of interest" description="Disordered" evidence="1">
    <location>
        <begin position="457"/>
        <end position="478"/>
    </location>
</feature>
<organism evidence="3 4">
    <name type="scientific">Halogeometricum rufum</name>
    <dbReference type="NCBI Taxonomy" id="553469"/>
    <lineage>
        <taxon>Archaea</taxon>
        <taxon>Methanobacteriati</taxon>
        <taxon>Methanobacteriota</taxon>
        <taxon>Stenosarchaea group</taxon>
        <taxon>Halobacteria</taxon>
        <taxon>Halobacteriales</taxon>
        <taxon>Haloferacaceae</taxon>
        <taxon>Halogeometricum</taxon>
    </lineage>
</organism>
<evidence type="ECO:0000256" key="2">
    <source>
        <dbReference type="SAM" id="Phobius"/>
    </source>
</evidence>
<keyword evidence="2" id="KW-1133">Transmembrane helix</keyword>
<dbReference type="RefSeq" id="WP_143105144.1">
    <property type="nucleotide sequence ID" value="NZ_FOYT01000002.1"/>
</dbReference>
<dbReference type="AlphaFoldDB" id="A0A1I6HH30"/>
<gene>
    <name evidence="3" type="ORF">SAMN04487947_2069</name>
</gene>
<feature type="transmembrane region" description="Helical" evidence="2">
    <location>
        <begin position="94"/>
        <end position="115"/>
    </location>
</feature>
<dbReference type="STRING" id="553469.SAMN04487947_2069"/>
<sequence length="478" mass="52582">MNPTPLQSLPTVESVVVASVLVAPGFIATTMALSLSGGFLNRKVDGFVLLLWSLISSLLIDAVYFATGGDPAPITNLLAEEAAVGAALTDLSELVVVLFGLALVLGGAYAVVLVYDLPDRARAVLWKSRQIKRSPESPWLNHLRDADRVLIELSDGEQFYGGLRYYSTDGDPRREVRINRPLRRDGWGAPWEPLDLTGNADAFSILLNAEHIEKIVGYPKVDSFRPLRNAEAWRARLRADSDYDTLRRTLEETFTLEDADAVVHELVYKNNYKWQVGLIPLVRDCPPERANGTLVAASRDESGEFAVGAVVEPADGTAPPTVYTVSEGTVRSLTLDGRESESEHLAAFQWLRDLFADLDHEDASRFAHVHRSELPWPTQSLRKRAARTLRSASDAVRYASRDVAYPFERRDGTDGTAIGTVASRLRELLGRADPEPGSTEPVNSYWFGFGRTERLLGGHGAVGSEPDESESDGRPRQS</sequence>
<accession>A0A1I6HH30</accession>
<feature type="transmembrane region" description="Helical" evidence="2">
    <location>
        <begin position="47"/>
        <end position="67"/>
    </location>
</feature>
<evidence type="ECO:0000313" key="3">
    <source>
        <dbReference type="EMBL" id="SFR53792.1"/>
    </source>
</evidence>
<dbReference type="OrthoDB" id="350519at2157"/>
<reference evidence="4" key="1">
    <citation type="submission" date="2016-10" db="EMBL/GenBank/DDBJ databases">
        <authorList>
            <person name="Varghese N."/>
            <person name="Submissions S."/>
        </authorList>
    </citation>
    <scope>NUCLEOTIDE SEQUENCE [LARGE SCALE GENOMIC DNA]</scope>
    <source>
        <strain evidence="4">CGMCC 1.7736</strain>
    </source>
</reference>
<dbReference type="Pfam" id="PF19865">
    <property type="entry name" value="DUF6338"/>
    <property type="match status" value="1"/>
</dbReference>
<feature type="transmembrane region" description="Helical" evidence="2">
    <location>
        <begin position="15"/>
        <end position="35"/>
    </location>
</feature>